<organism evidence="2 3">
    <name type="scientific">Gossypium hirsutum</name>
    <name type="common">Upland cotton</name>
    <name type="synonym">Gossypium mexicanum</name>
    <dbReference type="NCBI Taxonomy" id="3635"/>
    <lineage>
        <taxon>Eukaryota</taxon>
        <taxon>Viridiplantae</taxon>
        <taxon>Streptophyta</taxon>
        <taxon>Embryophyta</taxon>
        <taxon>Tracheophyta</taxon>
        <taxon>Spermatophyta</taxon>
        <taxon>Magnoliopsida</taxon>
        <taxon>eudicotyledons</taxon>
        <taxon>Gunneridae</taxon>
        <taxon>Pentapetalae</taxon>
        <taxon>rosids</taxon>
        <taxon>malvids</taxon>
        <taxon>Malvales</taxon>
        <taxon>Malvaceae</taxon>
        <taxon>Malvoideae</taxon>
        <taxon>Gossypium</taxon>
    </lineage>
</organism>
<evidence type="ECO:0000259" key="1">
    <source>
        <dbReference type="Pfam" id="PF10536"/>
    </source>
</evidence>
<accession>A0A1U8KBZ0</accession>
<dbReference type="RefSeq" id="XP_016700015.1">
    <property type="nucleotide sequence ID" value="XM_016844526.1"/>
</dbReference>
<dbReference type="InterPro" id="IPR044824">
    <property type="entry name" value="MAIN-like"/>
</dbReference>
<protein>
    <submittedName>
        <fullName evidence="3">Serine/threonine-protein phosphatase 7 long form homolog</fullName>
    </submittedName>
</protein>
<proteinExistence type="predicted"/>
<dbReference type="Proteomes" id="UP000818029">
    <property type="component" value="Chromosome A10"/>
</dbReference>
<feature type="domain" description="Aminotransferase-like plant mobile" evidence="1">
    <location>
        <begin position="2"/>
        <end position="122"/>
    </location>
</feature>
<dbReference type="KEGG" id="ghi:107915363"/>
<sequence length="137" mass="15583">MHTFHLLRGECTITLEDMQLQLGLLVDGYPVTGSTQSADWGAICYVLLGAILDNINEVWIEMRWLRDTFLDLDNDLIELERIRYAQAYILEMIEGYLMPDLSGNRVHLRWLLKLIDFRAAVSMDTTQGSDNSGSNSG</sequence>
<dbReference type="Pfam" id="PF10536">
    <property type="entry name" value="PMD"/>
    <property type="match status" value="1"/>
</dbReference>
<dbReference type="OrthoDB" id="1421598at2759"/>
<reference evidence="3" key="2">
    <citation type="submission" date="2025-08" db="UniProtKB">
        <authorList>
            <consortium name="RefSeq"/>
        </authorList>
    </citation>
    <scope>IDENTIFICATION</scope>
</reference>
<dbReference type="InterPro" id="IPR019557">
    <property type="entry name" value="AminoTfrase-like_pln_mobile"/>
</dbReference>
<dbReference type="PaxDb" id="3635-A0A1U8KBZ0"/>
<reference evidence="2" key="1">
    <citation type="journal article" date="2020" name="Nat. Genet.">
        <title>Genomic diversifications of five Gossypium allopolyploid species and their impact on cotton improvement.</title>
        <authorList>
            <person name="Chen Z.J."/>
            <person name="Sreedasyam A."/>
            <person name="Ando A."/>
            <person name="Song Q."/>
            <person name="De Santiago L.M."/>
            <person name="Hulse-Kemp A.M."/>
            <person name="Ding M."/>
            <person name="Ye W."/>
            <person name="Kirkbride R.C."/>
            <person name="Jenkins J."/>
            <person name="Plott C."/>
            <person name="Lovell J."/>
            <person name="Lin Y.M."/>
            <person name="Vaughn R."/>
            <person name="Liu B."/>
            <person name="Simpson S."/>
            <person name="Scheffler B.E."/>
            <person name="Wen L."/>
            <person name="Saski C.A."/>
            <person name="Grover C.E."/>
            <person name="Hu G."/>
            <person name="Conover J.L."/>
            <person name="Carlson J.W."/>
            <person name="Shu S."/>
            <person name="Boston L.B."/>
            <person name="Williams M."/>
            <person name="Peterson D.G."/>
            <person name="McGee K."/>
            <person name="Jones D.C."/>
            <person name="Wendel J.F."/>
            <person name="Stelly D.M."/>
            <person name="Grimwood J."/>
            <person name="Schmutz J."/>
        </authorList>
    </citation>
    <scope>NUCLEOTIDE SEQUENCE [LARGE SCALE GENOMIC DNA]</scope>
    <source>
        <strain evidence="2">cv. TM-1</strain>
    </source>
</reference>
<keyword evidence="2" id="KW-1185">Reference proteome</keyword>
<name>A0A1U8KBZ0_GOSHI</name>
<dbReference type="AlphaFoldDB" id="A0A1U8KBZ0"/>
<dbReference type="PANTHER" id="PTHR46033:SF8">
    <property type="entry name" value="PROTEIN MAINTENANCE OF MERISTEMS-LIKE"/>
    <property type="match status" value="1"/>
</dbReference>
<gene>
    <name evidence="3" type="primary">LOC107915363</name>
</gene>
<evidence type="ECO:0000313" key="2">
    <source>
        <dbReference type="Proteomes" id="UP000818029"/>
    </source>
</evidence>
<dbReference type="GO" id="GO:0010073">
    <property type="term" value="P:meristem maintenance"/>
    <property type="evidence" value="ECO:0007669"/>
    <property type="project" value="InterPro"/>
</dbReference>
<evidence type="ECO:0000313" key="3">
    <source>
        <dbReference type="RefSeq" id="XP_016700015.1"/>
    </source>
</evidence>
<dbReference type="PANTHER" id="PTHR46033">
    <property type="entry name" value="PROTEIN MAIN-LIKE 2"/>
    <property type="match status" value="1"/>
</dbReference>
<dbReference type="GeneID" id="107915363"/>